<evidence type="ECO:0000313" key="2">
    <source>
        <dbReference type="EMBL" id="KAG0473603.1"/>
    </source>
</evidence>
<feature type="region of interest" description="Disordered" evidence="1">
    <location>
        <begin position="52"/>
        <end position="79"/>
    </location>
</feature>
<dbReference type="OrthoDB" id="2127281at2759"/>
<feature type="region of interest" description="Disordered" evidence="1">
    <location>
        <begin position="104"/>
        <end position="127"/>
    </location>
</feature>
<reference evidence="2 3" key="1">
    <citation type="journal article" date="2020" name="Nat. Food">
        <title>A phased Vanilla planifolia genome enables genetic improvement of flavour and production.</title>
        <authorList>
            <person name="Hasing T."/>
            <person name="Tang H."/>
            <person name="Brym M."/>
            <person name="Khazi F."/>
            <person name="Huang T."/>
            <person name="Chambers A.H."/>
        </authorList>
    </citation>
    <scope>NUCLEOTIDE SEQUENCE [LARGE SCALE GENOMIC DNA]</scope>
    <source>
        <tissue evidence="2">Leaf</tissue>
    </source>
</reference>
<dbReference type="EMBL" id="JADCNL010000007">
    <property type="protein sequence ID" value="KAG0473603.1"/>
    <property type="molecule type" value="Genomic_DNA"/>
</dbReference>
<dbReference type="InterPro" id="IPR052851">
    <property type="entry name" value="GCD1_mitochondrial"/>
</dbReference>
<protein>
    <submittedName>
        <fullName evidence="2">Uncharacterized protein</fullName>
    </submittedName>
</protein>
<sequence>MLQTLRNFANRRFSSRLFSLHPSPVIPRVYLAFSTPATRFFSAGSGGGGSINETFGKNWNEKDQPASESGSSGSDGAGPLSGFDWGEVSSWSTGLTKEHFDGEAVGRQRASGESPNVLPKSPAMEAAARMDEEDEILRMVEMDNKKNKAFVDGWKDRMLETYQLLKQVREPGARGSYLKDSEKAEMYKLHKENPDVYTIERLAKDYRIMRQRVHAILWLKEMEEEEEKKLGRPLDDSVEILLDNFPEFFTSHDREFHVAHLPYKPDFKVMPEDWDGTTKDPDEVLYEISMKEDQMLYEEFVQRLNFNKKKVAGEIKCHKYSRRRPPEGWSFTVEKLGTKGKRGACGGWKFVSLPDGSSRALNEMEKMYVKREKPKFRRRILPPFK</sequence>
<evidence type="ECO:0000256" key="1">
    <source>
        <dbReference type="SAM" id="MobiDB-lite"/>
    </source>
</evidence>
<name>A0A835UTQ2_VANPL</name>
<dbReference type="Proteomes" id="UP000636800">
    <property type="component" value="Chromosome 7"/>
</dbReference>
<organism evidence="2 3">
    <name type="scientific">Vanilla planifolia</name>
    <name type="common">Vanilla</name>
    <dbReference type="NCBI Taxonomy" id="51239"/>
    <lineage>
        <taxon>Eukaryota</taxon>
        <taxon>Viridiplantae</taxon>
        <taxon>Streptophyta</taxon>
        <taxon>Embryophyta</taxon>
        <taxon>Tracheophyta</taxon>
        <taxon>Spermatophyta</taxon>
        <taxon>Magnoliopsida</taxon>
        <taxon>Liliopsida</taxon>
        <taxon>Asparagales</taxon>
        <taxon>Orchidaceae</taxon>
        <taxon>Vanilloideae</taxon>
        <taxon>Vanilleae</taxon>
        <taxon>Vanilla</taxon>
    </lineage>
</organism>
<gene>
    <name evidence="2" type="ORF">HPP92_015460</name>
</gene>
<dbReference type="Pfam" id="PF12298">
    <property type="entry name" value="Bot1p"/>
    <property type="match status" value="1"/>
</dbReference>
<dbReference type="AlphaFoldDB" id="A0A835UTQ2"/>
<comment type="caution">
    <text evidence="2">The sequence shown here is derived from an EMBL/GenBank/DDBJ whole genome shotgun (WGS) entry which is preliminary data.</text>
</comment>
<dbReference type="PANTHER" id="PTHR35476:SF3">
    <property type="entry name" value="SMALL RIBOSOMAL SUBUNIT PROTEIN MS75"/>
    <property type="match status" value="1"/>
</dbReference>
<evidence type="ECO:0000313" key="3">
    <source>
        <dbReference type="Proteomes" id="UP000636800"/>
    </source>
</evidence>
<dbReference type="PANTHER" id="PTHR35476">
    <property type="entry name" value="MUCIN-LIKE PROTEIN"/>
    <property type="match status" value="1"/>
</dbReference>
<keyword evidence="3" id="KW-1185">Reference proteome</keyword>
<feature type="compositionally biased region" description="Low complexity" evidence="1">
    <location>
        <begin position="67"/>
        <end position="79"/>
    </location>
</feature>
<accession>A0A835UTQ2</accession>
<proteinExistence type="predicted"/>